<evidence type="ECO:0000256" key="3">
    <source>
        <dbReference type="ARBA" id="ARBA00022833"/>
    </source>
</evidence>
<dbReference type="SUPFAM" id="SSF57783">
    <property type="entry name" value="Zinc beta-ribbon"/>
    <property type="match status" value="1"/>
</dbReference>
<evidence type="ECO:0000256" key="2">
    <source>
        <dbReference type="ARBA" id="ARBA00009730"/>
    </source>
</evidence>
<evidence type="ECO:0000256" key="1">
    <source>
        <dbReference type="ARBA" id="ARBA00004123"/>
    </source>
</evidence>
<feature type="region of interest" description="Disordered" evidence="6">
    <location>
        <begin position="98"/>
        <end position="225"/>
    </location>
</feature>
<comment type="function">
    <text evidence="5">Transcription elongation factor implicated in the maintenance of proper chromatin structure in actively transcribed regions.</text>
</comment>
<dbReference type="InterPro" id="IPR007808">
    <property type="entry name" value="Elf1"/>
</dbReference>
<keyword evidence="7" id="KW-0648">Protein biosynthesis</keyword>
<sequence length="225" mass="26545">MGRRKSKKAKPKRVVKRPLETVFNCPFCNHHESVTVKLKRIDAIATLLCVVCKREFRSQITNLSAAIDVYYEWLDFCEKETNKTDGEDQFTDGVRVTGTGLMASGLGDDDNDDDDYEKNNESENETTNKHTNEYDEKEKEKEKEKDKEKENNFLIESDSLDEKSSKSVSDSDESSDYRSSRRKKKRKKSEKRSERRHRSHRSSKKKKKRSKKRSKKEKRRRHKKN</sequence>
<keyword evidence="7" id="KW-0251">Elongation factor</keyword>
<name>A0ABQ8X2T7_9EUKA</name>
<dbReference type="Proteomes" id="UP001150062">
    <property type="component" value="Unassembled WGS sequence"/>
</dbReference>
<reference evidence="7" key="1">
    <citation type="submission" date="2022-08" db="EMBL/GenBank/DDBJ databases">
        <title>Novel sulfate-reducing endosymbionts in the free-living metamonad Anaeramoeba.</title>
        <authorList>
            <person name="Jerlstrom-Hultqvist J."/>
            <person name="Cepicka I."/>
            <person name="Gallot-Lavallee L."/>
            <person name="Salas-Leiva D."/>
            <person name="Curtis B.A."/>
            <person name="Zahonova K."/>
            <person name="Pipaliya S."/>
            <person name="Dacks J."/>
            <person name="Roger A.J."/>
        </authorList>
    </citation>
    <scope>NUCLEOTIDE SEQUENCE</scope>
    <source>
        <strain evidence="7">Schooner1</strain>
    </source>
</reference>
<evidence type="ECO:0000313" key="8">
    <source>
        <dbReference type="Proteomes" id="UP001150062"/>
    </source>
</evidence>
<proteinExistence type="inferred from homology"/>
<keyword evidence="4 5" id="KW-0539">Nucleus</keyword>
<comment type="caution">
    <text evidence="7">The sequence shown here is derived from an EMBL/GenBank/DDBJ whole genome shotgun (WGS) entry which is preliminary data.</text>
</comment>
<evidence type="ECO:0000313" key="7">
    <source>
        <dbReference type="EMBL" id="KAJ6226962.1"/>
    </source>
</evidence>
<feature type="compositionally biased region" description="Acidic residues" evidence="6">
    <location>
        <begin position="107"/>
        <end position="116"/>
    </location>
</feature>
<feature type="compositionally biased region" description="Basic residues" evidence="6">
    <location>
        <begin position="180"/>
        <end position="225"/>
    </location>
</feature>
<dbReference type="InterPro" id="IPR038567">
    <property type="entry name" value="T_Elf1_sf"/>
</dbReference>
<organism evidence="7 8">
    <name type="scientific">Anaeramoeba flamelloides</name>
    <dbReference type="NCBI Taxonomy" id="1746091"/>
    <lineage>
        <taxon>Eukaryota</taxon>
        <taxon>Metamonada</taxon>
        <taxon>Anaeramoebidae</taxon>
        <taxon>Anaeramoeba</taxon>
    </lineage>
</organism>
<dbReference type="PANTHER" id="PTHR20934:SF0">
    <property type="entry name" value="TRANSCRIPTION ELONGATION FACTOR 1 HOMOLOG"/>
    <property type="match status" value="1"/>
</dbReference>
<feature type="compositionally biased region" description="Basic and acidic residues" evidence="6">
    <location>
        <begin position="117"/>
        <end position="151"/>
    </location>
</feature>
<evidence type="ECO:0000256" key="5">
    <source>
        <dbReference type="RuleBase" id="RU364033"/>
    </source>
</evidence>
<dbReference type="Gene3D" id="2.20.25.190">
    <property type="match status" value="1"/>
</dbReference>
<comment type="subcellular location">
    <subcellularLocation>
        <location evidence="1 5">Nucleus</location>
    </subcellularLocation>
</comment>
<gene>
    <name evidence="7" type="ORF">M0813_10500</name>
</gene>
<comment type="similarity">
    <text evidence="2 5">Belongs to the ELOF1 family.</text>
</comment>
<keyword evidence="8" id="KW-1185">Reference proteome</keyword>
<keyword evidence="5" id="KW-0804">Transcription</keyword>
<protein>
    <recommendedName>
        <fullName evidence="5">Transcription elongation factor 1 homolog</fullName>
    </recommendedName>
</protein>
<dbReference type="Pfam" id="PF05129">
    <property type="entry name" value="Zn_ribbon_Elf1"/>
    <property type="match status" value="1"/>
</dbReference>
<dbReference type="EMBL" id="JAOAOG010000339">
    <property type="protein sequence ID" value="KAJ6226962.1"/>
    <property type="molecule type" value="Genomic_DNA"/>
</dbReference>
<keyword evidence="5" id="KW-0805">Transcription regulation</keyword>
<keyword evidence="3 5" id="KW-0862">Zinc</keyword>
<evidence type="ECO:0000256" key="4">
    <source>
        <dbReference type="ARBA" id="ARBA00023242"/>
    </source>
</evidence>
<dbReference type="GO" id="GO:0003746">
    <property type="term" value="F:translation elongation factor activity"/>
    <property type="evidence" value="ECO:0007669"/>
    <property type="project" value="UniProtKB-KW"/>
</dbReference>
<keyword evidence="5" id="KW-0863">Zinc-finger</keyword>
<dbReference type="PANTHER" id="PTHR20934">
    <property type="entry name" value="TRANSCRIPTION ELONGATION FACTOR 1 HOMOLOG"/>
    <property type="match status" value="1"/>
</dbReference>
<evidence type="ECO:0000256" key="6">
    <source>
        <dbReference type="SAM" id="MobiDB-lite"/>
    </source>
</evidence>
<keyword evidence="5" id="KW-0479">Metal-binding</keyword>
<accession>A0ABQ8X2T7</accession>